<sequence>MGRSGPEVADVFRRYGAAWREQHGASLSTERRAAMTAIERCRTAALGGHVEQCDRCGERRIAYNSCRSRNCPKCQSLARADWVEARRAELLDTQYFHVVFTVPDEIAAIAFQNPAAVYDILFRATAETLRTIAADPKHLGAQIGFFAVLHTWGQNLSHHPHLHCVVPGGGLSPDGSRWIACRPGFFLPVAVLSRLFRRLFLEELQKAFTAGKLCFFSSLSGLSDAAAFRRYLNQVRGINWVVFAKAPFAGAEQVLTYVGRYTHRVAIANSRIVDIEDGKVRFRWKDYRDGDRQKVMTLEAGEFIRRFLVHVLPNGFKRIRYYGLLGNRHRKEKLARCRDLLGMTQADAQAEPKDSADYRDKVEKLTGRSLRECPTCHQGLMVCVEVLEPAASRTVPFSDTS</sequence>
<comment type="caution">
    <text evidence="3">The sequence shown here is derived from an EMBL/GenBank/DDBJ whole genome shotgun (WGS) entry which is preliminary data.</text>
</comment>
<organism evidence="3 4">
    <name type="scientific">Mesorhizobium montanum</name>
    <dbReference type="NCBI Taxonomy" id="3072323"/>
    <lineage>
        <taxon>Bacteria</taxon>
        <taxon>Pseudomonadati</taxon>
        <taxon>Pseudomonadota</taxon>
        <taxon>Alphaproteobacteria</taxon>
        <taxon>Hyphomicrobiales</taxon>
        <taxon>Phyllobacteriaceae</taxon>
        <taxon>Mesorhizobium</taxon>
    </lineage>
</organism>
<feature type="domain" description="Transposase IS801/IS1294" evidence="1">
    <location>
        <begin position="144"/>
        <end position="331"/>
    </location>
</feature>
<evidence type="ECO:0000313" key="3">
    <source>
        <dbReference type="EMBL" id="MDX8528556.1"/>
    </source>
</evidence>
<dbReference type="PANTHER" id="PTHR37023">
    <property type="entry name" value="TRANSPOSASE"/>
    <property type="match status" value="1"/>
</dbReference>
<dbReference type="EMBL" id="JAVIJF010000028">
    <property type="protein sequence ID" value="MDX8528556.1"/>
    <property type="molecule type" value="Genomic_DNA"/>
</dbReference>
<dbReference type="InterPro" id="IPR007069">
    <property type="entry name" value="Transposase_32"/>
</dbReference>
<reference evidence="3 4" key="1">
    <citation type="submission" date="2023-08" db="EMBL/GenBank/DDBJ databases">
        <title>Implementing the SeqCode for naming new Mesorhizobium species isolated from Vachellia karroo root nodules.</title>
        <authorList>
            <person name="Van Lill M."/>
        </authorList>
    </citation>
    <scope>NUCLEOTIDE SEQUENCE [LARGE SCALE GENOMIC DNA]</scope>
    <source>
        <strain evidence="3 4">MSK 1335</strain>
    </source>
</reference>
<evidence type="ECO:0000259" key="1">
    <source>
        <dbReference type="Pfam" id="PF04986"/>
    </source>
</evidence>
<evidence type="ECO:0000259" key="2">
    <source>
        <dbReference type="Pfam" id="PF14319"/>
    </source>
</evidence>
<dbReference type="Pfam" id="PF04986">
    <property type="entry name" value="Y2_Tnp"/>
    <property type="match status" value="1"/>
</dbReference>
<feature type="domain" description="Transposase zinc-binding" evidence="2">
    <location>
        <begin position="11"/>
        <end position="102"/>
    </location>
</feature>
<dbReference type="InterPro" id="IPR026889">
    <property type="entry name" value="Zn_Tnp"/>
</dbReference>
<dbReference type="Pfam" id="PF14319">
    <property type="entry name" value="Zn_Tnp_IS91"/>
    <property type="match status" value="1"/>
</dbReference>
<gene>
    <name evidence="3" type="ORF">RFM68_29165</name>
</gene>
<dbReference type="InterPro" id="IPR054832">
    <property type="entry name" value="transpos_IS91"/>
</dbReference>
<proteinExistence type="predicted"/>
<name>A0ABU4ZT27_9HYPH</name>
<protein>
    <submittedName>
        <fullName evidence="3">IS91 family transposase</fullName>
    </submittedName>
</protein>
<dbReference type="Proteomes" id="UP001276840">
    <property type="component" value="Unassembled WGS sequence"/>
</dbReference>
<dbReference type="PANTHER" id="PTHR37023:SF1">
    <property type="entry name" value="ISSOD25 TRANSPOSASE TNPA_ISSOD25"/>
    <property type="match status" value="1"/>
</dbReference>
<dbReference type="RefSeq" id="WP_320236470.1">
    <property type="nucleotide sequence ID" value="NZ_JAVIJF010000028.1"/>
</dbReference>
<accession>A0ABU4ZT27</accession>
<evidence type="ECO:0000313" key="4">
    <source>
        <dbReference type="Proteomes" id="UP001276840"/>
    </source>
</evidence>
<keyword evidence="4" id="KW-1185">Reference proteome</keyword>
<dbReference type="NCBIfam" id="NF033538">
    <property type="entry name" value="transpos_IS91"/>
    <property type="match status" value="1"/>
</dbReference>